<proteinExistence type="predicted"/>
<name>F3KNB3_9ARCH</name>
<dbReference type="STRING" id="886738.Nlim_1894"/>
<gene>
    <name evidence="1" type="ORF">Nlim_1894</name>
</gene>
<dbReference type="AlphaFoldDB" id="F3KNB3"/>
<protein>
    <submittedName>
        <fullName evidence="1">Uncharacterized protein</fullName>
    </submittedName>
</protein>
<reference evidence="1" key="1">
    <citation type="journal article" date="2011" name="PLoS ONE">
        <title>Genome of a low-salinity ammonia-oxidizing archaeon determined by single-cell and metagenomic analysis.</title>
        <authorList>
            <person name="Blainey P.C."/>
            <person name="Mosier A.C."/>
            <person name="Potanina A."/>
            <person name="Francis C.A."/>
            <person name="Quake S.R."/>
        </authorList>
    </citation>
    <scope>NUCLEOTIDE SEQUENCE [LARGE SCALE GENOMIC DNA]</scope>
    <source>
        <strain evidence="1">SFB1</strain>
    </source>
</reference>
<accession>F3KNB3</accession>
<comment type="caution">
    <text evidence="1">The sequence shown here is derived from an EMBL/GenBank/DDBJ whole genome shotgun (WGS) entry which is preliminary data.</text>
</comment>
<evidence type="ECO:0000313" key="1">
    <source>
        <dbReference type="EMBL" id="EGG41088.1"/>
    </source>
</evidence>
<dbReference type="HOGENOM" id="CLU_2032758_0_0_2"/>
<organism evidence="1">
    <name type="scientific">Candidatus Nitrosarchaeum limnium SFB1</name>
    <dbReference type="NCBI Taxonomy" id="886738"/>
    <lineage>
        <taxon>Archaea</taxon>
        <taxon>Nitrososphaerota</taxon>
        <taxon>Nitrososphaeria</taxon>
        <taxon>Nitrosopumilales</taxon>
        <taxon>Nitrosopumilaceae</taxon>
        <taxon>Nitrosarchaeum</taxon>
    </lineage>
</organism>
<sequence>MLSFKIIKIDIFQSYFFGDIEFRTDKYKVNIQNQKRGKVLKLPFGIIPKKEKMIVRLTGHEDLFVEDYLPYQGESEWLEIDSDEITYFLADHQDKFDTIEIMDN</sequence>
<dbReference type="EMBL" id="AEGP01000066">
    <property type="protein sequence ID" value="EGG41088.1"/>
    <property type="molecule type" value="Genomic_DNA"/>
</dbReference>
<dbReference type="PATRIC" id="fig|886738.10.peg.2028"/>
<dbReference type="Proteomes" id="UP000004348">
    <property type="component" value="Chromosome"/>
</dbReference>